<dbReference type="InterPro" id="IPR050649">
    <property type="entry name" value="Paired_Homeobox_TFs"/>
</dbReference>
<evidence type="ECO:0000259" key="8">
    <source>
        <dbReference type="PROSITE" id="PS50071"/>
    </source>
</evidence>
<comment type="subcellular location">
    <subcellularLocation>
        <location evidence="1 5 6">Nucleus</location>
    </subcellularLocation>
</comment>
<dbReference type="Proteomes" id="UP000030746">
    <property type="component" value="Unassembled WGS sequence"/>
</dbReference>
<dbReference type="InterPro" id="IPR009057">
    <property type="entry name" value="Homeodomain-like_sf"/>
</dbReference>
<dbReference type="RefSeq" id="XP_009048517.1">
    <property type="nucleotide sequence ID" value="XM_009050269.1"/>
</dbReference>
<dbReference type="FunFam" id="1.10.10.60:FF:000679">
    <property type="entry name" value="Homeobox protein aristaless"/>
    <property type="match status" value="1"/>
</dbReference>
<dbReference type="OrthoDB" id="6159439at2759"/>
<reference evidence="9 10" key="1">
    <citation type="journal article" date="2013" name="Nature">
        <title>Insights into bilaterian evolution from three spiralian genomes.</title>
        <authorList>
            <person name="Simakov O."/>
            <person name="Marletaz F."/>
            <person name="Cho S.J."/>
            <person name="Edsinger-Gonzales E."/>
            <person name="Havlak P."/>
            <person name="Hellsten U."/>
            <person name="Kuo D.H."/>
            <person name="Larsson T."/>
            <person name="Lv J."/>
            <person name="Arendt D."/>
            <person name="Savage R."/>
            <person name="Osoegawa K."/>
            <person name="de Jong P."/>
            <person name="Grimwood J."/>
            <person name="Chapman J.A."/>
            <person name="Shapiro H."/>
            <person name="Aerts A."/>
            <person name="Otillar R.P."/>
            <person name="Terry A.Y."/>
            <person name="Boore J.L."/>
            <person name="Grigoriev I.V."/>
            <person name="Lindberg D.R."/>
            <person name="Seaver E.C."/>
            <person name="Weisblat D.A."/>
            <person name="Putnam N.H."/>
            <person name="Rokhsar D.S."/>
        </authorList>
    </citation>
    <scope>NUCLEOTIDE SEQUENCE [LARGE SCALE GENOMIC DNA]</scope>
</reference>
<dbReference type="OMA" id="HICEHPF"/>
<keyword evidence="10" id="KW-1185">Reference proteome</keyword>
<dbReference type="GO" id="GO:0005634">
    <property type="term" value="C:nucleus"/>
    <property type="evidence" value="ECO:0007669"/>
    <property type="project" value="UniProtKB-SubCell"/>
</dbReference>
<evidence type="ECO:0000313" key="10">
    <source>
        <dbReference type="Proteomes" id="UP000030746"/>
    </source>
</evidence>
<dbReference type="PROSITE" id="PS00027">
    <property type="entry name" value="HOMEOBOX_1"/>
    <property type="match status" value="1"/>
</dbReference>
<dbReference type="CDD" id="cd00086">
    <property type="entry name" value="homeodomain"/>
    <property type="match status" value="1"/>
</dbReference>
<feature type="DNA-binding region" description="Homeobox" evidence="5">
    <location>
        <begin position="71"/>
        <end position="130"/>
    </location>
</feature>
<gene>
    <name evidence="9" type="ORF">LOTGIDRAFT_173086</name>
</gene>
<dbReference type="AlphaFoldDB" id="V4B058"/>
<feature type="domain" description="Homeobox" evidence="8">
    <location>
        <begin position="69"/>
        <end position="129"/>
    </location>
</feature>
<feature type="region of interest" description="Disordered" evidence="7">
    <location>
        <begin position="1"/>
        <end position="70"/>
    </location>
</feature>
<dbReference type="Gene3D" id="1.10.10.60">
    <property type="entry name" value="Homeodomain-like"/>
    <property type="match status" value="1"/>
</dbReference>
<dbReference type="InterPro" id="IPR017970">
    <property type="entry name" value="Homeobox_CS"/>
</dbReference>
<name>V4B058_LOTGI</name>
<dbReference type="KEGG" id="lgi:LOTGIDRAFT_173086"/>
<dbReference type="PANTHER" id="PTHR24329">
    <property type="entry name" value="HOMEOBOX PROTEIN ARISTALESS"/>
    <property type="match status" value="1"/>
</dbReference>
<dbReference type="Pfam" id="PF00046">
    <property type="entry name" value="Homeodomain"/>
    <property type="match status" value="1"/>
</dbReference>
<feature type="region of interest" description="Disordered" evidence="7">
    <location>
        <begin position="215"/>
        <end position="241"/>
    </location>
</feature>
<evidence type="ECO:0000256" key="7">
    <source>
        <dbReference type="SAM" id="MobiDB-lite"/>
    </source>
</evidence>
<keyword evidence="2 5" id="KW-0238">DNA-binding</keyword>
<sequence>MDLSVPKSGSHCEGRVTHSIDSILGSGASEPRDQPEFITDSDHSKLNHSDSASKPDNQISETGDDCSPKKQRRFRTTFTTEQLHDLENVFLITHYPDVNTRDELSIKTGLSEERVQIWFQNRRAKWRKYERLGNFGGLHEIQALNFVPAPKTVVKVHPSESPVKRGRFCETELQSSSHDVSPPRVLAPSLALYSPYINLHPLFYPFNLYPRPCGREESNEPSIQPSTRRKSSIGELRERAREHRLNIEMKSQCTDSLE</sequence>
<keyword evidence="3 5" id="KW-0371">Homeobox</keyword>
<dbReference type="CTD" id="20242283"/>
<organism evidence="9 10">
    <name type="scientific">Lottia gigantea</name>
    <name type="common">Giant owl limpet</name>
    <dbReference type="NCBI Taxonomy" id="225164"/>
    <lineage>
        <taxon>Eukaryota</taxon>
        <taxon>Metazoa</taxon>
        <taxon>Spiralia</taxon>
        <taxon>Lophotrochozoa</taxon>
        <taxon>Mollusca</taxon>
        <taxon>Gastropoda</taxon>
        <taxon>Patellogastropoda</taxon>
        <taxon>Lottioidea</taxon>
        <taxon>Lottiidae</taxon>
        <taxon>Lottia</taxon>
    </lineage>
</organism>
<accession>V4B058</accession>
<feature type="compositionally biased region" description="Basic and acidic residues" evidence="7">
    <location>
        <begin position="30"/>
        <end position="53"/>
    </location>
</feature>
<dbReference type="GO" id="GO:0000977">
    <property type="term" value="F:RNA polymerase II transcription regulatory region sequence-specific DNA binding"/>
    <property type="evidence" value="ECO:0007669"/>
    <property type="project" value="TreeGrafter"/>
</dbReference>
<dbReference type="InterPro" id="IPR001356">
    <property type="entry name" value="HD"/>
</dbReference>
<evidence type="ECO:0000256" key="2">
    <source>
        <dbReference type="ARBA" id="ARBA00023125"/>
    </source>
</evidence>
<dbReference type="GeneID" id="20242283"/>
<proteinExistence type="predicted"/>
<keyword evidence="4 5" id="KW-0539">Nucleus</keyword>
<evidence type="ECO:0000313" key="9">
    <source>
        <dbReference type="EMBL" id="ESP00811.1"/>
    </source>
</evidence>
<dbReference type="GO" id="GO:0000981">
    <property type="term" value="F:DNA-binding transcription factor activity, RNA polymerase II-specific"/>
    <property type="evidence" value="ECO:0007669"/>
    <property type="project" value="InterPro"/>
</dbReference>
<evidence type="ECO:0000256" key="3">
    <source>
        <dbReference type="ARBA" id="ARBA00023155"/>
    </source>
</evidence>
<evidence type="ECO:0000256" key="6">
    <source>
        <dbReference type="RuleBase" id="RU000682"/>
    </source>
</evidence>
<evidence type="ECO:0000256" key="1">
    <source>
        <dbReference type="ARBA" id="ARBA00004123"/>
    </source>
</evidence>
<dbReference type="SMART" id="SM00389">
    <property type="entry name" value="HOX"/>
    <property type="match status" value="1"/>
</dbReference>
<protein>
    <recommendedName>
        <fullName evidence="8">Homeobox domain-containing protein</fullName>
    </recommendedName>
</protein>
<dbReference type="EMBL" id="KB200665">
    <property type="protein sequence ID" value="ESP00811.1"/>
    <property type="molecule type" value="Genomic_DNA"/>
</dbReference>
<dbReference type="PROSITE" id="PS50071">
    <property type="entry name" value="HOMEOBOX_2"/>
    <property type="match status" value="1"/>
</dbReference>
<evidence type="ECO:0000256" key="4">
    <source>
        <dbReference type="ARBA" id="ARBA00023242"/>
    </source>
</evidence>
<dbReference type="HOGENOM" id="CLU_1078847_0_0_1"/>
<dbReference type="SUPFAM" id="SSF46689">
    <property type="entry name" value="Homeodomain-like"/>
    <property type="match status" value="1"/>
</dbReference>
<dbReference type="PANTHER" id="PTHR24329:SF362">
    <property type="entry name" value="INTESTINE-SPECIFIC HOMEOBOX"/>
    <property type="match status" value="1"/>
</dbReference>
<evidence type="ECO:0000256" key="5">
    <source>
        <dbReference type="PROSITE-ProRule" id="PRU00108"/>
    </source>
</evidence>